<protein>
    <recommendedName>
        <fullName evidence="3">DUF2867 domain-containing protein</fullName>
    </recommendedName>
</protein>
<evidence type="ECO:0008006" key="3">
    <source>
        <dbReference type="Google" id="ProtNLM"/>
    </source>
</evidence>
<organism evidence="1 2">
    <name type="scientific">Nonomuraea africana</name>
    <dbReference type="NCBI Taxonomy" id="46171"/>
    <lineage>
        <taxon>Bacteria</taxon>
        <taxon>Bacillati</taxon>
        <taxon>Actinomycetota</taxon>
        <taxon>Actinomycetes</taxon>
        <taxon>Streptosporangiales</taxon>
        <taxon>Streptosporangiaceae</taxon>
        <taxon>Nonomuraea</taxon>
    </lineage>
</organism>
<comment type="caution">
    <text evidence="1">The sequence shown here is derived from an EMBL/GenBank/DDBJ whole genome shotgun (WGS) entry which is preliminary data.</text>
</comment>
<proteinExistence type="predicted"/>
<dbReference type="Proteomes" id="UP000661607">
    <property type="component" value="Unassembled WGS sequence"/>
</dbReference>
<keyword evidence="2" id="KW-1185">Reference proteome</keyword>
<reference evidence="1 2" key="1">
    <citation type="submission" date="2020-10" db="EMBL/GenBank/DDBJ databases">
        <title>Sequencing the genomes of 1000 actinobacteria strains.</title>
        <authorList>
            <person name="Klenk H.-P."/>
        </authorList>
    </citation>
    <scope>NUCLEOTIDE SEQUENCE [LARGE SCALE GENOMIC DNA]</scope>
    <source>
        <strain evidence="1 2">DSM 43748</strain>
    </source>
</reference>
<evidence type="ECO:0000313" key="2">
    <source>
        <dbReference type="Proteomes" id="UP000661607"/>
    </source>
</evidence>
<accession>A0ABR9KJL5</accession>
<gene>
    <name evidence="1" type="ORF">H4W81_004985</name>
</gene>
<dbReference type="EMBL" id="JADBEF010000001">
    <property type="protein sequence ID" value="MBE1562206.1"/>
    <property type="molecule type" value="Genomic_DNA"/>
</dbReference>
<dbReference type="RefSeq" id="WP_192776973.1">
    <property type="nucleotide sequence ID" value="NZ_BAAASY010000039.1"/>
</dbReference>
<sequence>MTTAVTLKGWPRTLYYAPLRLLHDAVTRAMMNSAARRRGRPGDRPSRRST</sequence>
<name>A0ABR9KJL5_9ACTN</name>
<evidence type="ECO:0000313" key="1">
    <source>
        <dbReference type="EMBL" id="MBE1562206.1"/>
    </source>
</evidence>